<feature type="region of interest" description="Disordered" evidence="1">
    <location>
        <begin position="130"/>
        <end position="151"/>
    </location>
</feature>
<comment type="caution">
    <text evidence="2">The sequence shown here is derived from an EMBL/GenBank/DDBJ whole genome shotgun (WGS) entry which is preliminary data.</text>
</comment>
<protein>
    <submittedName>
        <fullName evidence="2">Uncharacterized protein</fullName>
    </submittedName>
</protein>
<sequence length="180" mass="18571">MKTSNAELSSGHVPQSSTSEDHGAAAALRPPPLPAALISGWGPSKKGANEKMARRGLAPASRSEGSLRVISSPALRETVTAALLTSRKGPRRTRAAEREPHPSSRPPPPLRLFWRVAGTRLGGLGVARGHPGGAGRAPPPGKLGQAAAAVPATVTGEKRRFGSAGLLPSGLIDQVERLIF</sequence>
<accession>A0A9Q1FD67</accession>
<evidence type="ECO:0000256" key="1">
    <source>
        <dbReference type="SAM" id="MobiDB-lite"/>
    </source>
</evidence>
<evidence type="ECO:0000313" key="3">
    <source>
        <dbReference type="Proteomes" id="UP001152622"/>
    </source>
</evidence>
<proteinExistence type="predicted"/>
<organism evidence="2 3">
    <name type="scientific">Synaphobranchus kaupii</name>
    <name type="common">Kaup's arrowtooth eel</name>
    <dbReference type="NCBI Taxonomy" id="118154"/>
    <lineage>
        <taxon>Eukaryota</taxon>
        <taxon>Metazoa</taxon>
        <taxon>Chordata</taxon>
        <taxon>Craniata</taxon>
        <taxon>Vertebrata</taxon>
        <taxon>Euteleostomi</taxon>
        <taxon>Actinopterygii</taxon>
        <taxon>Neopterygii</taxon>
        <taxon>Teleostei</taxon>
        <taxon>Anguilliformes</taxon>
        <taxon>Synaphobranchidae</taxon>
        <taxon>Synaphobranchus</taxon>
    </lineage>
</organism>
<dbReference type="AlphaFoldDB" id="A0A9Q1FD67"/>
<feature type="region of interest" description="Disordered" evidence="1">
    <location>
        <begin position="1"/>
        <end position="110"/>
    </location>
</feature>
<evidence type="ECO:0000313" key="2">
    <source>
        <dbReference type="EMBL" id="KAJ8356042.1"/>
    </source>
</evidence>
<gene>
    <name evidence="2" type="ORF">SKAU_G00188360</name>
</gene>
<reference evidence="2" key="1">
    <citation type="journal article" date="2023" name="Science">
        <title>Genome structures resolve the early diversification of teleost fishes.</title>
        <authorList>
            <person name="Parey E."/>
            <person name="Louis A."/>
            <person name="Montfort J."/>
            <person name="Bouchez O."/>
            <person name="Roques C."/>
            <person name="Iampietro C."/>
            <person name="Lluch J."/>
            <person name="Castinel A."/>
            <person name="Donnadieu C."/>
            <person name="Desvignes T."/>
            <person name="Floi Bucao C."/>
            <person name="Jouanno E."/>
            <person name="Wen M."/>
            <person name="Mejri S."/>
            <person name="Dirks R."/>
            <person name="Jansen H."/>
            <person name="Henkel C."/>
            <person name="Chen W.J."/>
            <person name="Zahm M."/>
            <person name="Cabau C."/>
            <person name="Klopp C."/>
            <person name="Thompson A.W."/>
            <person name="Robinson-Rechavi M."/>
            <person name="Braasch I."/>
            <person name="Lecointre G."/>
            <person name="Bobe J."/>
            <person name="Postlethwait J.H."/>
            <person name="Berthelot C."/>
            <person name="Roest Crollius H."/>
            <person name="Guiguen Y."/>
        </authorList>
    </citation>
    <scope>NUCLEOTIDE SEQUENCE</scope>
    <source>
        <strain evidence="2">WJC10195</strain>
    </source>
</reference>
<dbReference type="Proteomes" id="UP001152622">
    <property type="component" value="Chromosome 6"/>
</dbReference>
<keyword evidence="3" id="KW-1185">Reference proteome</keyword>
<feature type="compositionally biased region" description="Polar residues" evidence="1">
    <location>
        <begin position="1"/>
        <end position="18"/>
    </location>
</feature>
<name>A0A9Q1FD67_SYNKA</name>
<dbReference type="EMBL" id="JAINUF010000006">
    <property type="protein sequence ID" value="KAJ8356042.1"/>
    <property type="molecule type" value="Genomic_DNA"/>
</dbReference>